<gene>
    <name evidence="2" type="ORF">GCM10010251_91950</name>
</gene>
<evidence type="ECO:0000313" key="3">
    <source>
        <dbReference type="Proteomes" id="UP000658320"/>
    </source>
</evidence>
<comment type="caution">
    <text evidence="2">The sequence shown here is derived from an EMBL/GenBank/DDBJ whole genome shotgun (WGS) entry which is preliminary data.</text>
</comment>
<feature type="domain" description="DUF2087" evidence="1">
    <location>
        <begin position="105"/>
        <end position="176"/>
    </location>
</feature>
<proteinExistence type="predicted"/>
<dbReference type="InterPro" id="IPR036390">
    <property type="entry name" value="WH_DNA-bd_sf"/>
</dbReference>
<organism evidence="2 3">
    <name type="scientific">Streptomyces aurantiogriseus</name>
    <dbReference type="NCBI Taxonomy" id="66870"/>
    <lineage>
        <taxon>Bacteria</taxon>
        <taxon>Bacillati</taxon>
        <taxon>Actinomycetota</taxon>
        <taxon>Actinomycetes</taxon>
        <taxon>Kitasatosporales</taxon>
        <taxon>Streptomycetaceae</taxon>
        <taxon>Streptomyces</taxon>
    </lineage>
</organism>
<dbReference type="InterPro" id="IPR036388">
    <property type="entry name" value="WH-like_DNA-bd_sf"/>
</dbReference>
<protein>
    <recommendedName>
        <fullName evidence="1">DUF2087 domain-containing protein</fullName>
    </recommendedName>
</protein>
<evidence type="ECO:0000259" key="1">
    <source>
        <dbReference type="Pfam" id="PF09860"/>
    </source>
</evidence>
<name>A0A918FNK2_9ACTN</name>
<sequence>MTSDDVVRLFADETRVRAFAAVALGARNATEVAERTGLSAKDALGALRRLEDREVLVSHGGGLVVSYDHFRGLARAAVVSGPPEDHGSGDEQVETLLRTFVRGGRLVRLPAQWERKKVVLRHLAERSFEPDREYSEQEVNDRLRAWCEGGAADHVTLRRYLVDLHHLDRQDGVYRRSPEDTALLDRTAGEETT</sequence>
<dbReference type="Pfam" id="PF09860">
    <property type="entry name" value="DUF2087"/>
    <property type="match status" value="1"/>
</dbReference>
<dbReference type="AlphaFoldDB" id="A0A918FNK2"/>
<reference evidence="2" key="2">
    <citation type="submission" date="2020-09" db="EMBL/GenBank/DDBJ databases">
        <authorList>
            <person name="Sun Q."/>
            <person name="Ohkuma M."/>
        </authorList>
    </citation>
    <scope>NUCLEOTIDE SEQUENCE</scope>
    <source>
        <strain evidence="2">JCM 4346</strain>
    </source>
</reference>
<keyword evidence="3" id="KW-1185">Reference proteome</keyword>
<dbReference type="InterPro" id="IPR018656">
    <property type="entry name" value="DUF2087"/>
</dbReference>
<dbReference type="EMBL" id="BMSX01000040">
    <property type="protein sequence ID" value="GGR60801.1"/>
    <property type="molecule type" value="Genomic_DNA"/>
</dbReference>
<reference evidence="2" key="1">
    <citation type="journal article" date="2014" name="Int. J. Syst. Evol. Microbiol.">
        <title>Complete genome sequence of Corynebacterium casei LMG S-19264T (=DSM 44701T), isolated from a smear-ripened cheese.</title>
        <authorList>
            <consortium name="US DOE Joint Genome Institute (JGI-PGF)"/>
            <person name="Walter F."/>
            <person name="Albersmeier A."/>
            <person name="Kalinowski J."/>
            <person name="Ruckert C."/>
        </authorList>
    </citation>
    <scope>NUCLEOTIDE SEQUENCE</scope>
    <source>
        <strain evidence="2">JCM 4346</strain>
    </source>
</reference>
<dbReference type="RefSeq" id="WP_189944000.1">
    <property type="nucleotide sequence ID" value="NZ_BMSX01000040.1"/>
</dbReference>
<dbReference type="Proteomes" id="UP000658320">
    <property type="component" value="Unassembled WGS sequence"/>
</dbReference>
<dbReference type="SUPFAM" id="SSF46785">
    <property type="entry name" value="Winged helix' DNA-binding domain"/>
    <property type="match status" value="1"/>
</dbReference>
<evidence type="ECO:0000313" key="2">
    <source>
        <dbReference type="EMBL" id="GGR60801.1"/>
    </source>
</evidence>
<dbReference type="Gene3D" id="1.10.10.10">
    <property type="entry name" value="Winged helix-like DNA-binding domain superfamily/Winged helix DNA-binding domain"/>
    <property type="match status" value="1"/>
</dbReference>
<accession>A0A918FNK2</accession>